<feature type="region of interest" description="Disordered" evidence="1">
    <location>
        <begin position="378"/>
        <end position="399"/>
    </location>
</feature>
<feature type="compositionally biased region" description="Basic and acidic residues" evidence="1">
    <location>
        <begin position="109"/>
        <end position="123"/>
    </location>
</feature>
<gene>
    <name evidence="2" type="ORF">LIER_08704</name>
</gene>
<reference evidence="2 3" key="1">
    <citation type="submission" date="2024-01" db="EMBL/GenBank/DDBJ databases">
        <title>The complete chloroplast genome sequence of Lithospermum erythrorhizon: insights into the phylogenetic relationship among Boraginaceae species and the maternal lineages of purple gromwells.</title>
        <authorList>
            <person name="Okada T."/>
            <person name="Watanabe K."/>
        </authorList>
    </citation>
    <scope>NUCLEOTIDE SEQUENCE [LARGE SCALE GENOMIC DNA]</scope>
</reference>
<feature type="region of interest" description="Disordered" evidence="1">
    <location>
        <begin position="1"/>
        <end position="123"/>
    </location>
</feature>
<evidence type="ECO:0000256" key="1">
    <source>
        <dbReference type="SAM" id="MobiDB-lite"/>
    </source>
</evidence>
<accession>A0AAV3PD49</accession>
<organism evidence="2 3">
    <name type="scientific">Lithospermum erythrorhizon</name>
    <name type="common">Purple gromwell</name>
    <name type="synonym">Lithospermum officinale var. erythrorhizon</name>
    <dbReference type="NCBI Taxonomy" id="34254"/>
    <lineage>
        <taxon>Eukaryota</taxon>
        <taxon>Viridiplantae</taxon>
        <taxon>Streptophyta</taxon>
        <taxon>Embryophyta</taxon>
        <taxon>Tracheophyta</taxon>
        <taxon>Spermatophyta</taxon>
        <taxon>Magnoliopsida</taxon>
        <taxon>eudicotyledons</taxon>
        <taxon>Gunneridae</taxon>
        <taxon>Pentapetalae</taxon>
        <taxon>asterids</taxon>
        <taxon>lamiids</taxon>
        <taxon>Boraginales</taxon>
        <taxon>Boraginaceae</taxon>
        <taxon>Boraginoideae</taxon>
        <taxon>Lithospermeae</taxon>
        <taxon>Lithospermum</taxon>
    </lineage>
</organism>
<evidence type="ECO:0008006" key="4">
    <source>
        <dbReference type="Google" id="ProtNLM"/>
    </source>
</evidence>
<comment type="caution">
    <text evidence="2">The sequence shown here is derived from an EMBL/GenBank/DDBJ whole genome shotgun (WGS) entry which is preliminary data.</text>
</comment>
<evidence type="ECO:0000313" key="2">
    <source>
        <dbReference type="EMBL" id="GAA0149559.1"/>
    </source>
</evidence>
<proteinExistence type="predicted"/>
<protein>
    <recommendedName>
        <fullName evidence="4">Envelope-like protein</fullName>
    </recommendedName>
</protein>
<dbReference type="Proteomes" id="UP001454036">
    <property type="component" value="Unassembled WGS sequence"/>
</dbReference>
<sequence length="399" mass="42214">MVKTRRSLNMSERATKGKKKGVGTSDNTCIMVEPPIVNKEAQKTKGRKSKIPVSTSMEEEQVFSPTPIRSIPPIDTSQEEVVDVSDPPANPSVKDTMGKTANPSVVAEKSVDDVGKDVPKRDGKDVLQADEIVTEGVKSTSDVDLGKNVEPSVEDTIHGLKDGSSSGGDVLKPLVDDCVKDNVAEGMDADIPNVVDTEPVTAKAVDEGVDDILDGDIQEVIPEDVGPKKKSKKRKYKKSADAGGAVDTWSDKGLPSSKLIVKYAVLDKVGVANWVPTTHTTSVSQTFASILESQKEDILTVEDVEGPAPGFITISPKLIQGTHVADIPPVTVDTGGASGSGTDESAKILRDEIRHLDGIIQSSLARKYVLEAHLRSLSGEDNPDVEPAVGDGGVETPPA</sequence>
<evidence type="ECO:0000313" key="3">
    <source>
        <dbReference type="Proteomes" id="UP001454036"/>
    </source>
</evidence>
<keyword evidence="3" id="KW-1185">Reference proteome</keyword>
<dbReference type="AlphaFoldDB" id="A0AAV3PD49"/>
<name>A0AAV3PD49_LITER</name>
<dbReference type="EMBL" id="BAABME010001427">
    <property type="protein sequence ID" value="GAA0149559.1"/>
    <property type="molecule type" value="Genomic_DNA"/>
</dbReference>